<feature type="transmembrane region" description="Helical" evidence="5">
    <location>
        <begin position="236"/>
        <end position="261"/>
    </location>
</feature>
<dbReference type="OrthoDB" id="410267at2759"/>
<feature type="transmembrane region" description="Helical" evidence="5">
    <location>
        <begin position="407"/>
        <end position="425"/>
    </location>
</feature>
<dbReference type="GO" id="GO:0016020">
    <property type="term" value="C:membrane"/>
    <property type="evidence" value="ECO:0007669"/>
    <property type="project" value="UniProtKB-SubCell"/>
</dbReference>
<dbReference type="GO" id="GO:0022857">
    <property type="term" value="F:transmembrane transporter activity"/>
    <property type="evidence" value="ECO:0007669"/>
    <property type="project" value="InterPro"/>
</dbReference>
<feature type="transmembrane region" description="Helical" evidence="5">
    <location>
        <begin position="166"/>
        <end position="185"/>
    </location>
</feature>
<dbReference type="SUPFAM" id="SSF103473">
    <property type="entry name" value="MFS general substrate transporter"/>
    <property type="match status" value="1"/>
</dbReference>
<dbReference type="AlphaFoldDB" id="A0A6A4YM81"/>
<reference evidence="6" key="1">
    <citation type="submission" date="2019-06" db="EMBL/GenBank/DDBJ databases">
        <title>Genomics analysis of Aphanomyces spp. identifies a new class of oomycete effector associated with host adaptation.</title>
        <authorList>
            <person name="Gaulin E."/>
        </authorList>
    </citation>
    <scope>NUCLEOTIDE SEQUENCE</scope>
    <source>
        <strain evidence="6">CBS 578.67</strain>
    </source>
</reference>
<feature type="transmembrane region" description="Helical" evidence="5">
    <location>
        <begin position="136"/>
        <end position="154"/>
    </location>
</feature>
<evidence type="ECO:0008006" key="7">
    <source>
        <dbReference type="Google" id="ProtNLM"/>
    </source>
</evidence>
<comment type="subcellular location">
    <subcellularLocation>
        <location evidence="1">Membrane</location>
        <topology evidence="1">Multi-pass membrane protein</topology>
    </subcellularLocation>
</comment>
<keyword evidence="2 5" id="KW-0812">Transmembrane</keyword>
<feature type="transmembrane region" description="Helical" evidence="5">
    <location>
        <begin position="100"/>
        <end position="124"/>
    </location>
</feature>
<protein>
    <recommendedName>
        <fullName evidence="7">Major facilitator superfamily (MFS) profile domain-containing protein</fullName>
    </recommendedName>
</protein>
<sequence>MKDVSRRNAASVAVGALLKFSVGSQFAISVWNSQLRDTLHLTQSEIALVGACMTFGQYNSIWAGFFVDAFGVQWCAAAAAALLAGGYWTIASLSPGVAPWIVSTCFVFIGFAHSFPAIAAIAANEGLYGTRHRGKILGFLVACYSIGGASFAYIYRLWFDHAVISYFNWLGFYLLVVCLLGVLLLRPVMHIHDTNDAISIEATKSPDEVPLLASPRPHHEDERNVTLLALLRHPTFWFLFAPVLVGIGSAMFVMNNISFIVESASSSVEQVATDQIAFLVSLFSICNLVGRFAMGILSDHFFVSIPRRSFLAASVLAVGLAQLLFLVVPPSLIAVPILATGFSEGCIYALFPVMTRELFGPRHFGKNYGLVSLAVAVGFPLLLSPLSTYIYHLHATPDGSCHGKLCFGPTFAIAAALSLVGAYCSC</sequence>
<feature type="transmembrane region" description="Helical" evidence="5">
    <location>
        <begin position="47"/>
        <end position="67"/>
    </location>
</feature>
<organism evidence="6">
    <name type="scientific">Aphanomyces stellatus</name>
    <dbReference type="NCBI Taxonomy" id="120398"/>
    <lineage>
        <taxon>Eukaryota</taxon>
        <taxon>Sar</taxon>
        <taxon>Stramenopiles</taxon>
        <taxon>Oomycota</taxon>
        <taxon>Saprolegniomycetes</taxon>
        <taxon>Saprolegniales</taxon>
        <taxon>Verrucalvaceae</taxon>
        <taxon>Aphanomyces</taxon>
    </lineage>
</organism>
<dbReference type="PANTHER" id="PTHR21576:SF158">
    <property type="entry name" value="RIBOSOMAL RNA-PROCESSING PROTEIN 12-LIKE CONSERVED DOMAIN-CONTAINING PROTEIN"/>
    <property type="match status" value="1"/>
</dbReference>
<dbReference type="InterPro" id="IPR011701">
    <property type="entry name" value="MFS"/>
</dbReference>
<evidence type="ECO:0000256" key="4">
    <source>
        <dbReference type="ARBA" id="ARBA00023136"/>
    </source>
</evidence>
<feature type="transmembrane region" description="Helical" evidence="5">
    <location>
        <begin position="74"/>
        <end position="94"/>
    </location>
</feature>
<feature type="transmembrane region" description="Helical" evidence="5">
    <location>
        <begin position="367"/>
        <end position="387"/>
    </location>
</feature>
<keyword evidence="4 5" id="KW-0472">Membrane</keyword>
<dbReference type="EMBL" id="VJMH01005206">
    <property type="protein sequence ID" value="KAF0698984.1"/>
    <property type="molecule type" value="Genomic_DNA"/>
</dbReference>
<proteinExistence type="predicted"/>
<comment type="caution">
    <text evidence="6">The sequence shown here is derived from an EMBL/GenBank/DDBJ whole genome shotgun (WGS) entry which is preliminary data.</text>
</comment>
<evidence type="ECO:0000256" key="2">
    <source>
        <dbReference type="ARBA" id="ARBA00022692"/>
    </source>
</evidence>
<dbReference type="InterPro" id="IPR036259">
    <property type="entry name" value="MFS_trans_sf"/>
</dbReference>
<gene>
    <name evidence="6" type="ORF">As57867_010395</name>
</gene>
<feature type="transmembrane region" description="Helical" evidence="5">
    <location>
        <begin position="309"/>
        <end position="327"/>
    </location>
</feature>
<feature type="non-terminal residue" evidence="6">
    <location>
        <position position="426"/>
    </location>
</feature>
<accession>A0A6A4YM81</accession>
<feature type="transmembrane region" description="Helical" evidence="5">
    <location>
        <begin position="333"/>
        <end position="355"/>
    </location>
</feature>
<feature type="transmembrane region" description="Helical" evidence="5">
    <location>
        <begin position="276"/>
        <end position="297"/>
    </location>
</feature>
<evidence type="ECO:0000313" key="6">
    <source>
        <dbReference type="EMBL" id="KAF0698984.1"/>
    </source>
</evidence>
<dbReference type="PANTHER" id="PTHR21576">
    <property type="entry name" value="UNCHARACTERIZED NODULIN-LIKE PROTEIN"/>
    <property type="match status" value="1"/>
</dbReference>
<evidence type="ECO:0000256" key="1">
    <source>
        <dbReference type="ARBA" id="ARBA00004141"/>
    </source>
</evidence>
<evidence type="ECO:0000256" key="5">
    <source>
        <dbReference type="SAM" id="Phobius"/>
    </source>
</evidence>
<keyword evidence="3 5" id="KW-1133">Transmembrane helix</keyword>
<dbReference type="Gene3D" id="1.20.1250.20">
    <property type="entry name" value="MFS general substrate transporter like domains"/>
    <property type="match status" value="2"/>
</dbReference>
<evidence type="ECO:0000256" key="3">
    <source>
        <dbReference type="ARBA" id="ARBA00022989"/>
    </source>
</evidence>
<name>A0A6A4YM81_9STRA</name>
<dbReference type="Pfam" id="PF07690">
    <property type="entry name" value="MFS_1"/>
    <property type="match status" value="1"/>
</dbReference>